<evidence type="ECO:0000313" key="2">
    <source>
        <dbReference type="EMBL" id="GAI20576.1"/>
    </source>
</evidence>
<name>X1MRD1_9ZZZZ</name>
<organism evidence="2">
    <name type="scientific">marine sediment metagenome</name>
    <dbReference type="NCBI Taxonomy" id="412755"/>
    <lineage>
        <taxon>unclassified sequences</taxon>
        <taxon>metagenomes</taxon>
        <taxon>ecological metagenomes</taxon>
    </lineage>
</organism>
<evidence type="ECO:0000259" key="1">
    <source>
        <dbReference type="Pfam" id="PF13860"/>
    </source>
</evidence>
<reference evidence="2" key="1">
    <citation type="journal article" date="2014" name="Front. Microbiol.">
        <title>High frequency of phylogenetically diverse reductive dehalogenase-homologous genes in deep subseafloor sedimentary metagenomes.</title>
        <authorList>
            <person name="Kawai M."/>
            <person name="Futagami T."/>
            <person name="Toyoda A."/>
            <person name="Takaki Y."/>
            <person name="Nishi S."/>
            <person name="Hori S."/>
            <person name="Arai W."/>
            <person name="Tsubouchi T."/>
            <person name="Morono Y."/>
            <person name="Uchiyama I."/>
            <person name="Ito T."/>
            <person name="Fujiyama A."/>
            <person name="Inagaki F."/>
            <person name="Takami H."/>
        </authorList>
    </citation>
    <scope>NUCLEOTIDE SEQUENCE</scope>
    <source>
        <strain evidence="2">Expedition CK06-06</strain>
    </source>
</reference>
<dbReference type="AlphaFoldDB" id="X1MRD1"/>
<protein>
    <recommendedName>
        <fullName evidence="1">FlgD/Vpr Ig-like domain-containing protein</fullName>
    </recommendedName>
</protein>
<proteinExistence type="predicted"/>
<accession>X1MRD1</accession>
<gene>
    <name evidence="2" type="ORF">S06H3_27381</name>
</gene>
<comment type="caution">
    <text evidence="2">The sequence shown here is derived from an EMBL/GenBank/DDBJ whole genome shotgun (WGS) entry which is preliminary data.</text>
</comment>
<dbReference type="EMBL" id="BARV01015879">
    <property type="protein sequence ID" value="GAI20576.1"/>
    <property type="molecule type" value="Genomic_DNA"/>
</dbReference>
<dbReference type="InterPro" id="IPR025965">
    <property type="entry name" value="FlgD/Vpr_Ig-like"/>
</dbReference>
<dbReference type="Pfam" id="PF13860">
    <property type="entry name" value="FlgD_ig"/>
    <property type="match status" value="1"/>
</dbReference>
<dbReference type="Gene3D" id="2.60.40.4070">
    <property type="match status" value="1"/>
</dbReference>
<feature type="domain" description="FlgD/Vpr Ig-like" evidence="1">
    <location>
        <begin position="1"/>
        <end position="48"/>
    </location>
</feature>
<feature type="non-terminal residue" evidence="2">
    <location>
        <position position="1"/>
    </location>
</feature>
<sequence length="64" mass="7557">VSMNIYDVTGRLVRTLVNAPQEPGYYMITWDGCNEHDEKMPAGIYLYRLQIGEFFEKKKMLILR</sequence>